<comment type="caution">
    <text evidence="1">The sequence shown here is derived from an EMBL/GenBank/DDBJ whole genome shotgun (WGS) entry which is preliminary data.</text>
</comment>
<evidence type="ECO:0008006" key="3">
    <source>
        <dbReference type="Google" id="ProtNLM"/>
    </source>
</evidence>
<gene>
    <name evidence="1" type="ORF">GCM10008906_28370</name>
</gene>
<dbReference type="EMBL" id="BAAACG010000013">
    <property type="protein sequence ID" value="GAA0744013.1"/>
    <property type="molecule type" value="Genomic_DNA"/>
</dbReference>
<dbReference type="Proteomes" id="UP001501510">
    <property type="component" value="Unassembled WGS sequence"/>
</dbReference>
<keyword evidence="2" id="KW-1185">Reference proteome</keyword>
<evidence type="ECO:0000313" key="2">
    <source>
        <dbReference type="Proteomes" id="UP001501510"/>
    </source>
</evidence>
<proteinExistence type="predicted"/>
<accession>A0ABP3UZU3</accession>
<reference evidence="2" key="1">
    <citation type="journal article" date="2019" name="Int. J. Syst. Evol. Microbiol.">
        <title>The Global Catalogue of Microorganisms (GCM) 10K type strain sequencing project: providing services to taxonomists for standard genome sequencing and annotation.</title>
        <authorList>
            <consortium name="The Broad Institute Genomics Platform"/>
            <consortium name="The Broad Institute Genome Sequencing Center for Infectious Disease"/>
            <person name="Wu L."/>
            <person name="Ma J."/>
        </authorList>
    </citation>
    <scope>NUCLEOTIDE SEQUENCE [LARGE SCALE GENOMIC DNA]</scope>
    <source>
        <strain evidence="2">JCM 1407</strain>
    </source>
</reference>
<organism evidence="1 2">
    <name type="scientific">Clostridium oceanicum</name>
    <dbReference type="NCBI Taxonomy" id="1543"/>
    <lineage>
        <taxon>Bacteria</taxon>
        <taxon>Bacillati</taxon>
        <taxon>Bacillota</taxon>
        <taxon>Clostridia</taxon>
        <taxon>Eubacteriales</taxon>
        <taxon>Clostridiaceae</taxon>
        <taxon>Clostridium</taxon>
    </lineage>
</organism>
<evidence type="ECO:0000313" key="1">
    <source>
        <dbReference type="EMBL" id="GAA0744013.1"/>
    </source>
</evidence>
<protein>
    <recommendedName>
        <fullName evidence="3">Membrane-associated protein</fullName>
    </recommendedName>
</protein>
<name>A0ABP3UZU3_9CLOT</name>
<sequence length="199" mass="23909">MKFIFVNKRKLGLCLIILGLMVILFGFEKKFDDRLKMTSLVRNKISSLKEYKGLDYKLTYKLPESWNTKQYTFSGEDILYNNEFENKEQGIHGFVQVWNLEEDLKEFLTNSKKISDYSKIDYKNYKMIPINLNNKKGYLVKYSYQSKAGKFIAYEYFIGYKDKIFRFSFFIKDENFEESTETVLEFIVKTLQYKESNYD</sequence>